<feature type="domain" description="J" evidence="2">
    <location>
        <begin position="203"/>
        <end position="264"/>
    </location>
</feature>
<reference evidence="3 4" key="1">
    <citation type="submission" date="2022-03" db="EMBL/GenBank/DDBJ databases">
        <authorList>
            <person name="Nunn A."/>
            <person name="Chopra R."/>
            <person name="Nunn A."/>
            <person name="Contreras Garrido A."/>
        </authorList>
    </citation>
    <scope>NUCLEOTIDE SEQUENCE [LARGE SCALE GENOMIC DNA]</scope>
</reference>
<dbReference type="InterPro" id="IPR001623">
    <property type="entry name" value="DnaJ_domain"/>
</dbReference>
<protein>
    <recommendedName>
        <fullName evidence="2">J domain-containing protein</fullName>
    </recommendedName>
</protein>
<evidence type="ECO:0000313" key="3">
    <source>
        <dbReference type="EMBL" id="CAH2063735.1"/>
    </source>
</evidence>
<organism evidence="3 4">
    <name type="scientific">Thlaspi arvense</name>
    <name type="common">Field penny-cress</name>
    <dbReference type="NCBI Taxonomy" id="13288"/>
    <lineage>
        <taxon>Eukaryota</taxon>
        <taxon>Viridiplantae</taxon>
        <taxon>Streptophyta</taxon>
        <taxon>Embryophyta</taxon>
        <taxon>Tracheophyta</taxon>
        <taxon>Spermatophyta</taxon>
        <taxon>Magnoliopsida</taxon>
        <taxon>eudicotyledons</taxon>
        <taxon>Gunneridae</taxon>
        <taxon>Pentapetalae</taxon>
        <taxon>rosids</taxon>
        <taxon>malvids</taxon>
        <taxon>Brassicales</taxon>
        <taxon>Brassicaceae</taxon>
        <taxon>Thlaspideae</taxon>
        <taxon>Thlaspi</taxon>
    </lineage>
</organism>
<accession>A0AAU9SCV3</accession>
<dbReference type="SMART" id="SM00271">
    <property type="entry name" value="DnaJ"/>
    <property type="match status" value="1"/>
</dbReference>
<feature type="region of interest" description="Disordered" evidence="1">
    <location>
        <begin position="31"/>
        <end position="51"/>
    </location>
</feature>
<dbReference type="AlphaFoldDB" id="A0AAU9SCV3"/>
<evidence type="ECO:0000256" key="1">
    <source>
        <dbReference type="SAM" id="MobiDB-lite"/>
    </source>
</evidence>
<dbReference type="Pfam" id="PF00226">
    <property type="entry name" value="DnaJ"/>
    <property type="match status" value="1"/>
</dbReference>
<feature type="compositionally biased region" description="Polar residues" evidence="1">
    <location>
        <begin position="167"/>
        <end position="180"/>
    </location>
</feature>
<name>A0AAU9SCV3_THLAR</name>
<dbReference type="InterPro" id="IPR036869">
    <property type="entry name" value="J_dom_sf"/>
</dbReference>
<proteinExistence type="predicted"/>
<dbReference type="SUPFAM" id="SSF46565">
    <property type="entry name" value="Chaperone J-domain"/>
    <property type="match status" value="1"/>
</dbReference>
<dbReference type="Proteomes" id="UP000836841">
    <property type="component" value="Chromosome 5"/>
</dbReference>
<dbReference type="Gene3D" id="1.10.287.110">
    <property type="entry name" value="DnaJ domain"/>
    <property type="match status" value="1"/>
</dbReference>
<feature type="compositionally biased region" description="Basic residues" evidence="1">
    <location>
        <begin position="32"/>
        <end position="45"/>
    </location>
</feature>
<dbReference type="EMBL" id="OU466861">
    <property type="protein sequence ID" value="CAH2063735.1"/>
    <property type="molecule type" value="Genomic_DNA"/>
</dbReference>
<evidence type="ECO:0000313" key="4">
    <source>
        <dbReference type="Proteomes" id="UP000836841"/>
    </source>
</evidence>
<evidence type="ECO:0000259" key="2">
    <source>
        <dbReference type="PROSITE" id="PS50076"/>
    </source>
</evidence>
<dbReference type="PANTHER" id="PTHR45376:SF1">
    <property type="entry name" value="CHAPERONE DNAJ-DOMAIN SUPERFAMILY PROTEIN-RELATED"/>
    <property type="match status" value="1"/>
</dbReference>
<dbReference type="CDD" id="cd06257">
    <property type="entry name" value="DnaJ"/>
    <property type="match status" value="1"/>
</dbReference>
<dbReference type="PANTHER" id="PTHR45376">
    <property type="entry name" value="CHAPERONE DNAJ-DOMAIN SUPERFAMILY PROTEIN-RELATED"/>
    <property type="match status" value="1"/>
</dbReference>
<feature type="region of interest" description="Disordered" evidence="1">
    <location>
        <begin position="148"/>
        <end position="213"/>
    </location>
</feature>
<gene>
    <name evidence="3" type="ORF">TAV2_LOCUS15691</name>
</gene>
<feature type="compositionally biased region" description="Basic and acidic residues" evidence="1">
    <location>
        <begin position="181"/>
        <end position="191"/>
    </location>
</feature>
<keyword evidence="4" id="KW-1185">Reference proteome</keyword>
<sequence>MMAAIRAAILKPPQGCFTHLNTAFFHSTPILQRKHHSNSKARSRSLGRDRAKQDLRHNVNAFAEHLFGIWTDGFDYSGKHSSWFEKQYSRVCKRNRNGRHIPQNLDKRCFDFCGVDEGFEIEYFLRSALGGSKGFSSSFTHKYRKSRGRAHDFSGSNTNEEGEAHSWSYSNNSERSWGSRQRSDQEDEHSSTEFIDSDSEQGSHRQALGLSSSGPLNLEDVKNAYRACALKWHPDRHHVSTKIAAEEKFKLCTVAYQSLCQKLAMN</sequence>
<dbReference type="PROSITE" id="PS50076">
    <property type="entry name" value="DNAJ_2"/>
    <property type="match status" value="1"/>
</dbReference>